<evidence type="ECO:0000256" key="2">
    <source>
        <dbReference type="ARBA" id="ARBA00012409"/>
    </source>
</evidence>
<dbReference type="InterPro" id="IPR000719">
    <property type="entry name" value="Prot_kinase_dom"/>
</dbReference>
<evidence type="ECO:0000256" key="1">
    <source>
        <dbReference type="ARBA" id="ARBA00006485"/>
    </source>
</evidence>
<feature type="domain" description="Protein kinase" evidence="11">
    <location>
        <begin position="168"/>
        <end position="452"/>
    </location>
</feature>
<dbReference type="InterPro" id="IPR017441">
    <property type="entry name" value="Protein_kinase_ATP_BS"/>
</dbReference>
<dbReference type="FunFam" id="1.10.510.10:FF:000043">
    <property type="entry name" value="probable serine/threonine-protein kinase At1g54610"/>
    <property type="match status" value="1"/>
</dbReference>
<dbReference type="PROSITE" id="PS00107">
    <property type="entry name" value="PROTEIN_KINASE_ATP"/>
    <property type="match status" value="1"/>
</dbReference>
<dbReference type="GO" id="GO:0008353">
    <property type="term" value="F:RNA polymerase II CTD heptapeptide repeat kinase activity"/>
    <property type="evidence" value="ECO:0007669"/>
    <property type="project" value="UniProtKB-EC"/>
</dbReference>
<dbReference type="SUPFAM" id="SSF56112">
    <property type="entry name" value="Protein kinase-like (PK-like)"/>
    <property type="match status" value="1"/>
</dbReference>
<evidence type="ECO:0000259" key="11">
    <source>
        <dbReference type="PROSITE" id="PS50011"/>
    </source>
</evidence>
<evidence type="ECO:0000256" key="8">
    <source>
        <dbReference type="ARBA" id="ARBA00049280"/>
    </source>
</evidence>
<protein>
    <recommendedName>
        <fullName evidence="2">[RNA-polymerase]-subunit kinase</fullName>
        <ecNumber evidence="2">2.7.11.23</ecNumber>
    </recommendedName>
</protein>
<gene>
    <name evidence="12" type="ORF">CB5_LOCUS20150</name>
</gene>
<dbReference type="SMART" id="SM00220">
    <property type="entry name" value="S_TKc"/>
    <property type="match status" value="1"/>
</dbReference>
<dbReference type="Gene3D" id="3.30.200.20">
    <property type="entry name" value="Phosphorylase Kinase, domain 1"/>
    <property type="match status" value="1"/>
</dbReference>
<dbReference type="PROSITE" id="PS50011">
    <property type="entry name" value="PROTEIN_KINASE_DOM"/>
    <property type="match status" value="1"/>
</dbReference>
<evidence type="ECO:0000256" key="10">
    <source>
        <dbReference type="SAM" id="MobiDB-lite"/>
    </source>
</evidence>
<dbReference type="EMBL" id="LR862131">
    <property type="protein sequence ID" value="CAD1836939.1"/>
    <property type="molecule type" value="Genomic_DNA"/>
</dbReference>
<evidence type="ECO:0000256" key="4">
    <source>
        <dbReference type="ARBA" id="ARBA00022679"/>
    </source>
</evidence>
<dbReference type="InterPro" id="IPR011009">
    <property type="entry name" value="Kinase-like_dom_sf"/>
</dbReference>
<evidence type="ECO:0000256" key="7">
    <source>
        <dbReference type="ARBA" id="ARBA00022840"/>
    </source>
</evidence>
<evidence type="ECO:0000256" key="9">
    <source>
        <dbReference type="PROSITE-ProRule" id="PRU10141"/>
    </source>
</evidence>
<dbReference type="FunFam" id="3.30.200.20:FF:000021">
    <property type="entry name" value="probable serine/threonine-protein kinase At1g54610"/>
    <property type="match status" value="1"/>
</dbReference>
<proteinExistence type="inferred from homology"/>
<feature type="binding site" evidence="9">
    <location>
        <position position="197"/>
    </location>
    <ligand>
        <name>ATP</name>
        <dbReference type="ChEBI" id="CHEBI:30616"/>
    </ligand>
</feature>
<keyword evidence="6" id="KW-0418">Kinase</keyword>
<evidence type="ECO:0000256" key="3">
    <source>
        <dbReference type="ARBA" id="ARBA00022527"/>
    </source>
</evidence>
<keyword evidence="4" id="KW-0808">Transferase</keyword>
<dbReference type="GO" id="GO:0005634">
    <property type="term" value="C:nucleus"/>
    <property type="evidence" value="ECO:0007669"/>
    <property type="project" value="TreeGrafter"/>
</dbReference>
<dbReference type="GO" id="GO:0000307">
    <property type="term" value="C:cyclin-dependent protein kinase holoenzyme complex"/>
    <property type="evidence" value="ECO:0007669"/>
    <property type="project" value="TreeGrafter"/>
</dbReference>
<keyword evidence="5 9" id="KW-0547">Nucleotide-binding</keyword>
<comment type="catalytic activity">
    <reaction evidence="8">
        <text>[DNA-directed RNA polymerase] + ATP = phospho-[DNA-directed RNA polymerase] + ADP + H(+)</text>
        <dbReference type="Rhea" id="RHEA:10216"/>
        <dbReference type="Rhea" id="RHEA-COMP:11321"/>
        <dbReference type="Rhea" id="RHEA-COMP:11322"/>
        <dbReference type="ChEBI" id="CHEBI:15378"/>
        <dbReference type="ChEBI" id="CHEBI:30616"/>
        <dbReference type="ChEBI" id="CHEBI:43176"/>
        <dbReference type="ChEBI" id="CHEBI:68546"/>
        <dbReference type="ChEBI" id="CHEBI:456216"/>
        <dbReference type="EC" id="2.7.11.23"/>
    </reaction>
</comment>
<reference evidence="12" key="1">
    <citation type="submission" date="2020-07" db="EMBL/GenBank/DDBJ databases">
        <authorList>
            <person name="Lin J."/>
        </authorList>
    </citation>
    <scope>NUCLEOTIDE SEQUENCE</scope>
</reference>
<keyword evidence="3" id="KW-0723">Serine/threonine-protein kinase</keyword>
<dbReference type="GO" id="GO:0032968">
    <property type="term" value="P:positive regulation of transcription elongation by RNA polymerase II"/>
    <property type="evidence" value="ECO:0007669"/>
    <property type="project" value="TreeGrafter"/>
</dbReference>
<keyword evidence="7 9" id="KW-0067">ATP-binding</keyword>
<dbReference type="PANTHER" id="PTHR24056:SF397">
    <property type="entry name" value="OS11G0242500 PROTEIN"/>
    <property type="match status" value="1"/>
</dbReference>
<dbReference type="GO" id="GO:0005524">
    <property type="term" value="F:ATP binding"/>
    <property type="evidence" value="ECO:0007669"/>
    <property type="project" value="UniProtKB-UniRule"/>
</dbReference>
<dbReference type="PROSITE" id="PS00108">
    <property type="entry name" value="PROTEIN_KINASE_ST"/>
    <property type="match status" value="1"/>
</dbReference>
<dbReference type="AlphaFoldDB" id="A0A6V7Q1A7"/>
<dbReference type="InterPro" id="IPR008271">
    <property type="entry name" value="Ser/Thr_kinase_AS"/>
</dbReference>
<comment type="similarity">
    <text evidence="1">Belongs to the protein kinase superfamily. CMGC Ser/Thr protein kinase family. CDC2/CDKX subfamily.</text>
</comment>
<name>A0A6V7Q1A7_ANACO</name>
<dbReference type="Gene3D" id="1.10.510.10">
    <property type="entry name" value="Transferase(Phosphotransferase) domain 1"/>
    <property type="match status" value="1"/>
</dbReference>
<accession>A0A6V7Q1A7</accession>
<feature type="compositionally biased region" description="Polar residues" evidence="10">
    <location>
        <begin position="608"/>
        <end position="618"/>
    </location>
</feature>
<evidence type="ECO:0000313" key="12">
    <source>
        <dbReference type="EMBL" id="CAD1836939.1"/>
    </source>
</evidence>
<evidence type="ECO:0000256" key="6">
    <source>
        <dbReference type="ARBA" id="ARBA00022777"/>
    </source>
</evidence>
<evidence type="ECO:0000256" key="5">
    <source>
        <dbReference type="ARBA" id="ARBA00022741"/>
    </source>
</evidence>
<dbReference type="CDD" id="cd07840">
    <property type="entry name" value="STKc_CDK9_like"/>
    <property type="match status" value="1"/>
</dbReference>
<dbReference type="Pfam" id="PF00069">
    <property type="entry name" value="Pkinase"/>
    <property type="match status" value="1"/>
</dbReference>
<dbReference type="PANTHER" id="PTHR24056">
    <property type="entry name" value="CELL DIVISION PROTEIN KINASE"/>
    <property type="match status" value="1"/>
</dbReference>
<dbReference type="EC" id="2.7.11.23" evidence="2"/>
<sequence>MGCICSKGIATEENVETLRKASISSKSLKRFVTLSKKGEAIVPNSDAPVIVDGGGTFRINSKPKENGVVLIPVTVDAAEKKKAVAAAATAENKARKPVGHHRRATVDVGANGREDDNARVGDAEPNLGIGGVPNGFSGEHAIAGWPSWLTAVAGEAVKGWLPRRADSFEKLDKIGQGTYSNVYRARDLETGKVVALKKVRFVNMDPESVRFMAREIHILRRLDHPNVIKLEGIVTSRMSNSLYLVFEYMEHDLAGLAATPGLKFTEPQVKCYMQQLLRGLDHCHSRGVLHRDIKGSNLLIDNNGNLRIADFGLATFFNPDQKQPLTSRVVTLWYRPPELLLGATEYGVAVDLWSTGCILAELLAGKPIMPGRTEVEQLHKIFKLCGSPSEEYWKKSKLPHATIFKPQHQYRRCFAETFKDFPPPALALLDSLLAIEPAARGTAASALQSEFFRTKPYACDPSSLPKYPPSKEYDAKLRDEEVRRQKAAAINGQGAESTKPRRKESKANPVPNANAELQKRHVQANPKSRSVKYSPLEDSGAGFPIEPPGLPAAMHTAQFGSTWYNKKGNHDDHRGVPECTYSSVRVANGPQLKTQRSYKPQAGGTDLHSFSVSATGRSTAHPRYNRLDIVESSEKHVLDRPASSHKKDLGVKDSTVGYGGKIKRIHYSGPLMPREGTSKTCLRSMSGRSNRPCASSPRQRQDEQVAYIEKSCLQKHFFATNSIY</sequence>
<feature type="region of interest" description="Disordered" evidence="10">
    <location>
        <begin position="483"/>
        <end position="532"/>
    </location>
</feature>
<feature type="region of interest" description="Disordered" evidence="10">
    <location>
        <begin position="595"/>
        <end position="618"/>
    </location>
</feature>
<dbReference type="InterPro" id="IPR050108">
    <property type="entry name" value="CDK"/>
</dbReference>
<organism evidence="12">
    <name type="scientific">Ananas comosus var. bracteatus</name>
    <name type="common">red pineapple</name>
    <dbReference type="NCBI Taxonomy" id="296719"/>
    <lineage>
        <taxon>Eukaryota</taxon>
        <taxon>Viridiplantae</taxon>
        <taxon>Streptophyta</taxon>
        <taxon>Embryophyta</taxon>
        <taxon>Tracheophyta</taxon>
        <taxon>Spermatophyta</taxon>
        <taxon>Magnoliopsida</taxon>
        <taxon>Liliopsida</taxon>
        <taxon>Poales</taxon>
        <taxon>Bromeliaceae</taxon>
        <taxon>Bromelioideae</taxon>
        <taxon>Ananas</taxon>
    </lineage>
</organism>